<evidence type="ECO:0000256" key="3">
    <source>
        <dbReference type="ARBA" id="ARBA00023002"/>
    </source>
</evidence>
<dbReference type="PRINTS" id="PR00469">
    <property type="entry name" value="PNDRDTASEII"/>
</dbReference>
<dbReference type="GO" id="GO:0016491">
    <property type="term" value="F:oxidoreductase activity"/>
    <property type="evidence" value="ECO:0007669"/>
    <property type="project" value="UniProtKB-KW"/>
</dbReference>
<comment type="similarity">
    <text evidence="1">Belongs to the class-II pyridine nucleotide-disulfide oxidoreductase family.</text>
</comment>
<evidence type="ECO:0000259" key="5">
    <source>
        <dbReference type="Pfam" id="PF07992"/>
    </source>
</evidence>
<evidence type="ECO:0000313" key="6">
    <source>
        <dbReference type="EMBL" id="CAD9400713.1"/>
    </source>
</evidence>
<feature type="chain" id="PRO_5030873420" description="FAD/NAD(P)-binding domain-containing protein" evidence="4">
    <location>
        <begin position="16"/>
        <end position="384"/>
    </location>
</feature>
<evidence type="ECO:0000256" key="4">
    <source>
        <dbReference type="SAM" id="SignalP"/>
    </source>
</evidence>
<feature type="signal peptide" evidence="4">
    <location>
        <begin position="1"/>
        <end position="15"/>
    </location>
</feature>
<sequence>MKLFVLLFAACGALRRELPHRISRSINSHSNQQLAFLSVQCRTQRTRQRTRRPFGRMSTTVSMMEEVECDVVIVGGGPAGCTCALYTSRADQKTVVLDKNPAIGALAITSTIANYPGVDTHMSGLALLDNMRQQAIDFGTDYRRAQVFLCDLSAEEKMVYTPEAVYKAKAVVLATGAMGRKPSFKGEDTFLGQGVSYCATCDGAFYRGSEVAVIGVGKEAIEEAEFLTKFADTVHWLTPRSPAEDDEMAQGLIAKPNVKHWDNTRLLTIEGNTVGGGVTGVTVQVKGEDGPQNLPVEGVFIYVAGSKPITDFIDTSTIKVNEDGGVAVNEEMATSCPGVFAIGDIRNTPFKQVVVAASDGCVAAMAVDRYLKGRKNFKTDWIHE</sequence>
<dbReference type="EMBL" id="HBGS01016258">
    <property type="protein sequence ID" value="CAD9400713.1"/>
    <property type="molecule type" value="Transcribed_RNA"/>
</dbReference>
<keyword evidence="2" id="KW-0285">Flavoprotein</keyword>
<name>A0A7S2BLM8_9STRA</name>
<organism evidence="6">
    <name type="scientific">Octactis speculum</name>
    <dbReference type="NCBI Taxonomy" id="3111310"/>
    <lineage>
        <taxon>Eukaryota</taxon>
        <taxon>Sar</taxon>
        <taxon>Stramenopiles</taxon>
        <taxon>Ochrophyta</taxon>
        <taxon>Dictyochophyceae</taxon>
        <taxon>Dictyochales</taxon>
        <taxon>Dictyochaceae</taxon>
        <taxon>Octactis</taxon>
    </lineage>
</organism>
<accession>A0A7S2BLM8</accession>
<dbReference type="Gene3D" id="3.50.50.60">
    <property type="entry name" value="FAD/NAD(P)-binding domain"/>
    <property type="match status" value="2"/>
</dbReference>
<evidence type="ECO:0000256" key="1">
    <source>
        <dbReference type="ARBA" id="ARBA00009333"/>
    </source>
</evidence>
<dbReference type="PANTHER" id="PTHR48105">
    <property type="entry name" value="THIOREDOXIN REDUCTASE 1-RELATED-RELATED"/>
    <property type="match status" value="1"/>
</dbReference>
<evidence type="ECO:0000256" key="2">
    <source>
        <dbReference type="ARBA" id="ARBA00022630"/>
    </source>
</evidence>
<dbReference type="AlphaFoldDB" id="A0A7S2BLM8"/>
<dbReference type="Pfam" id="PF07992">
    <property type="entry name" value="Pyr_redox_2"/>
    <property type="match status" value="1"/>
</dbReference>
<dbReference type="InterPro" id="IPR050097">
    <property type="entry name" value="Ferredoxin-NADP_redctase_2"/>
</dbReference>
<proteinExistence type="inferred from homology"/>
<gene>
    <name evidence="6" type="ORF">DSPE1174_LOCUS8531</name>
</gene>
<protein>
    <recommendedName>
        <fullName evidence="5">FAD/NAD(P)-binding domain-containing protein</fullName>
    </recommendedName>
</protein>
<feature type="domain" description="FAD/NAD(P)-binding" evidence="5">
    <location>
        <begin position="70"/>
        <end position="360"/>
    </location>
</feature>
<dbReference type="GO" id="GO:0097237">
    <property type="term" value="P:cellular response to toxic substance"/>
    <property type="evidence" value="ECO:0007669"/>
    <property type="project" value="UniProtKB-ARBA"/>
</dbReference>
<dbReference type="PRINTS" id="PR00368">
    <property type="entry name" value="FADPNR"/>
</dbReference>
<dbReference type="InterPro" id="IPR023753">
    <property type="entry name" value="FAD/NAD-binding_dom"/>
</dbReference>
<dbReference type="InterPro" id="IPR036188">
    <property type="entry name" value="FAD/NAD-bd_sf"/>
</dbReference>
<keyword evidence="3" id="KW-0560">Oxidoreductase</keyword>
<dbReference type="SUPFAM" id="SSF51905">
    <property type="entry name" value="FAD/NAD(P)-binding domain"/>
    <property type="match status" value="1"/>
</dbReference>
<keyword evidence="4" id="KW-0732">Signal</keyword>
<reference evidence="6" key="1">
    <citation type="submission" date="2021-01" db="EMBL/GenBank/DDBJ databases">
        <authorList>
            <person name="Corre E."/>
            <person name="Pelletier E."/>
            <person name="Niang G."/>
            <person name="Scheremetjew M."/>
            <person name="Finn R."/>
            <person name="Kale V."/>
            <person name="Holt S."/>
            <person name="Cochrane G."/>
            <person name="Meng A."/>
            <person name="Brown T."/>
            <person name="Cohen L."/>
        </authorList>
    </citation>
    <scope>NUCLEOTIDE SEQUENCE</scope>
    <source>
        <strain evidence="6">CCMP1381</strain>
    </source>
</reference>